<organism evidence="1">
    <name type="scientific">hydrothermal vent metagenome</name>
    <dbReference type="NCBI Taxonomy" id="652676"/>
    <lineage>
        <taxon>unclassified sequences</taxon>
        <taxon>metagenomes</taxon>
        <taxon>ecological metagenomes</taxon>
    </lineage>
</organism>
<dbReference type="AlphaFoldDB" id="A0A3B1B3R6"/>
<sequence>MYRPAVCRVTVGTGRTVTDPITDIKIIQGKG</sequence>
<name>A0A3B1B3R6_9ZZZZ</name>
<dbReference type="EMBL" id="UOFX01000011">
    <property type="protein sequence ID" value="VAX06088.1"/>
    <property type="molecule type" value="Genomic_DNA"/>
</dbReference>
<accession>A0A3B1B3R6</accession>
<evidence type="ECO:0000313" key="1">
    <source>
        <dbReference type="EMBL" id="VAX06088.1"/>
    </source>
</evidence>
<reference evidence="1" key="1">
    <citation type="submission" date="2018-06" db="EMBL/GenBank/DDBJ databases">
        <authorList>
            <person name="Zhirakovskaya E."/>
        </authorList>
    </citation>
    <scope>NUCLEOTIDE SEQUENCE</scope>
</reference>
<proteinExistence type="predicted"/>
<gene>
    <name evidence="1" type="ORF">MNBD_GAMMA26-912</name>
</gene>
<protein>
    <submittedName>
        <fullName evidence="1">Uncharacterized protein</fullName>
    </submittedName>
</protein>